<dbReference type="SMART" id="SM00885">
    <property type="entry name" value="D5_N"/>
    <property type="match status" value="1"/>
</dbReference>
<dbReference type="InterPro" id="IPR014015">
    <property type="entry name" value="Helicase_SF3_DNA-vir"/>
</dbReference>
<dbReference type="GO" id="GO:0005524">
    <property type="term" value="F:ATP binding"/>
    <property type="evidence" value="ECO:0007669"/>
    <property type="project" value="UniProtKB-KW"/>
</dbReference>
<dbReference type="PROSITE" id="PS51206">
    <property type="entry name" value="SF3_HELICASE_1"/>
    <property type="match status" value="1"/>
</dbReference>
<evidence type="ECO:0000313" key="6">
    <source>
        <dbReference type="Proteomes" id="UP000698963"/>
    </source>
</evidence>
<evidence type="ECO:0000256" key="1">
    <source>
        <dbReference type="ARBA" id="ARBA00022741"/>
    </source>
</evidence>
<dbReference type="RefSeq" id="WP_304122077.1">
    <property type="nucleotide sequence ID" value="NZ_DYZA01000115.1"/>
</dbReference>
<dbReference type="GO" id="GO:0016787">
    <property type="term" value="F:hydrolase activity"/>
    <property type="evidence" value="ECO:0007669"/>
    <property type="project" value="UniProtKB-KW"/>
</dbReference>
<keyword evidence="2" id="KW-0378">Hydrolase</keyword>
<reference evidence="5" key="1">
    <citation type="journal article" date="2021" name="PeerJ">
        <title>Extensive microbial diversity within the chicken gut microbiome revealed by metagenomics and culture.</title>
        <authorList>
            <person name="Gilroy R."/>
            <person name="Ravi A."/>
            <person name="Getino M."/>
            <person name="Pursley I."/>
            <person name="Horton D.L."/>
            <person name="Alikhan N.F."/>
            <person name="Baker D."/>
            <person name="Gharbi K."/>
            <person name="Hall N."/>
            <person name="Watson M."/>
            <person name="Adriaenssens E.M."/>
            <person name="Foster-Nyarko E."/>
            <person name="Jarju S."/>
            <person name="Secka A."/>
            <person name="Antonio M."/>
            <person name="Oren A."/>
            <person name="Chaudhuri R.R."/>
            <person name="La Ragione R."/>
            <person name="Hildebrand F."/>
            <person name="Pallen M.J."/>
        </authorList>
    </citation>
    <scope>NUCLEOTIDE SEQUENCE</scope>
    <source>
        <strain evidence="5">ChiGjej2B2-19336</strain>
    </source>
</reference>
<dbReference type="InterPro" id="IPR051620">
    <property type="entry name" value="ORF904-like_C"/>
</dbReference>
<dbReference type="PANTHER" id="PTHR35372:SF2">
    <property type="entry name" value="SF3 HELICASE DOMAIN-CONTAINING PROTEIN"/>
    <property type="match status" value="1"/>
</dbReference>
<accession>A0A921DRL7</accession>
<dbReference type="PANTHER" id="PTHR35372">
    <property type="entry name" value="ATP BINDING PROTEIN-RELATED"/>
    <property type="match status" value="1"/>
</dbReference>
<organism evidence="5 6">
    <name type="scientific">Mailhella massiliensis</name>
    <dbReference type="NCBI Taxonomy" id="1903261"/>
    <lineage>
        <taxon>Bacteria</taxon>
        <taxon>Pseudomonadati</taxon>
        <taxon>Thermodesulfobacteriota</taxon>
        <taxon>Desulfovibrionia</taxon>
        <taxon>Desulfovibrionales</taxon>
        <taxon>Desulfovibrionaceae</taxon>
        <taxon>Mailhella</taxon>
    </lineage>
</organism>
<dbReference type="AlphaFoldDB" id="A0A921DRL7"/>
<dbReference type="NCBIfam" id="TIGR01613">
    <property type="entry name" value="primase_Cterm"/>
    <property type="match status" value="1"/>
</dbReference>
<comment type="caution">
    <text evidence="5">The sequence shown here is derived from an EMBL/GenBank/DDBJ whole genome shotgun (WGS) entry which is preliminary data.</text>
</comment>
<evidence type="ECO:0000313" key="5">
    <source>
        <dbReference type="EMBL" id="HJD97176.1"/>
    </source>
</evidence>
<dbReference type="EMBL" id="DYZA01000115">
    <property type="protein sequence ID" value="HJD97176.1"/>
    <property type="molecule type" value="Genomic_DNA"/>
</dbReference>
<keyword evidence="1" id="KW-0547">Nucleotide-binding</keyword>
<keyword evidence="3" id="KW-0067">ATP-binding</keyword>
<dbReference type="Proteomes" id="UP000698963">
    <property type="component" value="Unassembled WGS sequence"/>
</dbReference>
<gene>
    <name evidence="5" type="ORF">K8W16_05985</name>
</gene>
<dbReference type="InterPro" id="IPR006500">
    <property type="entry name" value="Helicase_put_C_phage/plasmid"/>
</dbReference>
<sequence>MSDHQNGTPNSPKTPEEIAIERANRFLLQDSAQAPQEPQAPKEWLKGEIIRAEVQRKAEEEAANLARLKAEAGASSGQRRGDKDAETRQRFVEDCAEAGQKGSGILFNALCRGQLIFVPEWDSWLEWKGQFWSRIWPFEAASRVENVAQAYLEGADRLRGMAASARAEDDQEQANQLDARGRKLRQAADKLHQKQGINACLDLSLSHESRLTVPGVRLDADNFAIVAKNGVVDMRSGMLRPGRPEDYFSRHCTVEWQGLDAPCPKWEQMLFEIFGEDPEVLHYMHKLLGMALCGEISEKIFVVLLGAEGDSGKTTIFEIIYELFTGSDGTSETGYAAPMPVEMLLDQGTPQNPNAPTPAVLEMKGQRIMWASEPGENRRFSVDKIKLMSGDDSLVGRSPYDKGNTKFRPTHTLFLLTNHKMHAGDNDSAFWKRIKLVVCPFSFVSEPDPNNPLERQVNKNLKREILAAEASGVLAWLVQGFQLYEIEGLIPPEKIRRDTEAYRREESIVLQFADACLEADPEAPRLAAAHLYAVFKAWFEDKMSRKGCPSITTFGKLAKRTIRSEKAGGRVWYYGYRFNEQAEHDYPKEVQDYA</sequence>
<evidence type="ECO:0000256" key="3">
    <source>
        <dbReference type="ARBA" id="ARBA00022840"/>
    </source>
</evidence>
<name>A0A921DRL7_9BACT</name>
<dbReference type="InterPro" id="IPR014818">
    <property type="entry name" value="Phage/plasmid_primase_P4_C"/>
</dbReference>
<proteinExistence type="predicted"/>
<evidence type="ECO:0000259" key="4">
    <source>
        <dbReference type="PROSITE" id="PS51206"/>
    </source>
</evidence>
<evidence type="ECO:0000256" key="2">
    <source>
        <dbReference type="ARBA" id="ARBA00022801"/>
    </source>
</evidence>
<protein>
    <submittedName>
        <fullName evidence="5">Phage/plasmid primase, P4 family</fullName>
    </submittedName>
</protein>
<reference evidence="5" key="2">
    <citation type="submission" date="2021-09" db="EMBL/GenBank/DDBJ databases">
        <authorList>
            <person name="Gilroy R."/>
        </authorList>
    </citation>
    <scope>NUCLEOTIDE SEQUENCE</scope>
    <source>
        <strain evidence="5">ChiGjej2B2-19336</strain>
    </source>
</reference>
<dbReference type="Pfam" id="PF08706">
    <property type="entry name" value="D5_N"/>
    <property type="match status" value="1"/>
</dbReference>
<feature type="domain" description="SF3 helicase" evidence="4">
    <location>
        <begin position="279"/>
        <end position="454"/>
    </location>
</feature>